<dbReference type="InterPro" id="IPR043128">
    <property type="entry name" value="Rev_trsase/Diguanyl_cyclase"/>
</dbReference>
<accession>W5USH5</accession>
<dbReference type="Gene3D" id="3.30.1490.100">
    <property type="entry name" value="DNA polymerase, Y-family, little finger domain"/>
    <property type="match status" value="1"/>
</dbReference>
<dbReference type="GO" id="GO:0042276">
    <property type="term" value="P:error-prone translesion synthesis"/>
    <property type="evidence" value="ECO:0007669"/>
    <property type="project" value="TreeGrafter"/>
</dbReference>
<evidence type="ECO:0000256" key="1">
    <source>
        <dbReference type="ARBA" id="ARBA00010945"/>
    </source>
</evidence>
<dbReference type="Gene3D" id="1.10.150.20">
    <property type="entry name" value="5' to 3' exonuclease, C-terminal subdomain"/>
    <property type="match status" value="1"/>
</dbReference>
<dbReference type="SUPFAM" id="SSF56672">
    <property type="entry name" value="DNA/RNA polymerases"/>
    <property type="match status" value="1"/>
</dbReference>
<dbReference type="GO" id="GO:0006281">
    <property type="term" value="P:DNA repair"/>
    <property type="evidence" value="ECO:0007669"/>
    <property type="project" value="InterPro"/>
</dbReference>
<dbReference type="PANTHER" id="PTHR11076:SF33">
    <property type="entry name" value="DNA POLYMERASE KAPPA"/>
    <property type="match status" value="1"/>
</dbReference>
<gene>
    <name evidence="3" type="primary">dinP</name>
    <name evidence="3" type="ORF">MYB_00380</name>
</gene>
<dbReference type="Gene3D" id="3.30.70.270">
    <property type="match status" value="1"/>
</dbReference>
<dbReference type="OrthoDB" id="9808813at2"/>
<dbReference type="eggNOG" id="COG0389">
    <property type="taxonomic scope" value="Bacteria"/>
</dbReference>
<dbReference type="PROSITE" id="PS50173">
    <property type="entry name" value="UMUC"/>
    <property type="match status" value="1"/>
</dbReference>
<comment type="similarity">
    <text evidence="1">Belongs to the DNA polymerase type-Y family.</text>
</comment>
<dbReference type="PATRIC" id="fig|743966.3.peg.74"/>
<reference evidence="3 4" key="1">
    <citation type="journal article" date="2014" name="Genome Announc.">
        <title>Complete Genome Sequence of Mycoplasma bovoculi Strain M165/69T (ATCC 29104).</title>
        <authorList>
            <person name="Calcutt M.J."/>
            <person name="Foecking M.F."/>
        </authorList>
    </citation>
    <scope>NUCLEOTIDE SEQUENCE [LARGE SCALE GENOMIC DNA]</scope>
    <source>
        <strain evidence="3">M165/69</strain>
    </source>
</reference>
<evidence type="ECO:0000259" key="2">
    <source>
        <dbReference type="PROSITE" id="PS50173"/>
    </source>
</evidence>
<dbReference type="InterPro" id="IPR050116">
    <property type="entry name" value="DNA_polymerase-Y"/>
</dbReference>
<name>W5USH5_9BACT</name>
<dbReference type="InterPro" id="IPR036775">
    <property type="entry name" value="DNA_pol_Y-fam_lit_finger_sf"/>
</dbReference>
<dbReference type="HOGENOM" id="CLU_012348_1_1_14"/>
<sequence length="359" mass="41137">MKNKPIVIARSDKFAMAISMSSNLKKKGFNITDKIFQIKQVVPDLIVIRPNLSYYQFLSNQFFNFLAKKVSSELEIYSIDECFIDISTFATKFSTVEFALFYIKKIVKENLELPISIGVSHNKLLAKMATNIAKHNKNNIFWLKPNMLNEFIFNKPIGNLIGIGKARMLKLKKINIQTINDFIALGDTNPELIQIFGVTTKYFFENLLGVGDNSIVDRKSNFKIISRFNTFLSSEDVDNKKATLLIQEFLKDLVEKLVSNNKQAGKVEIFLKTKTNETIHFYNKLEFPTANFEIIYSKALELLNQIDDFSEILGLGVNLTNIFENSTINKKTNKKVAEIIENLNKKFDKKLIIAKALKK</sequence>
<dbReference type="PANTHER" id="PTHR11076">
    <property type="entry name" value="DNA REPAIR POLYMERASE UMUC / TRANSFERASE FAMILY MEMBER"/>
    <property type="match status" value="1"/>
</dbReference>
<proteinExistence type="inferred from homology"/>
<dbReference type="STRING" id="743966.MYB_00380"/>
<dbReference type="AlphaFoldDB" id="W5USH5"/>
<dbReference type="KEGG" id="mbc:MYB_00380"/>
<keyword evidence="4" id="KW-1185">Reference proteome</keyword>
<dbReference type="Gene3D" id="3.40.1170.60">
    <property type="match status" value="1"/>
</dbReference>
<evidence type="ECO:0000313" key="4">
    <source>
        <dbReference type="Proteomes" id="UP000019229"/>
    </source>
</evidence>
<protein>
    <submittedName>
        <fullName evidence="3">DNA polymerase IV</fullName>
    </submittedName>
</protein>
<dbReference type="InterPro" id="IPR001126">
    <property type="entry name" value="UmuC"/>
</dbReference>
<dbReference type="GO" id="GO:0003887">
    <property type="term" value="F:DNA-directed DNA polymerase activity"/>
    <property type="evidence" value="ECO:0007669"/>
    <property type="project" value="TreeGrafter"/>
</dbReference>
<organism evidence="3 4">
    <name type="scientific">Mesomycoplasma bovoculi M165/69</name>
    <dbReference type="NCBI Taxonomy" id="743966"/>
    <lineage>
        <taxon>Bacteria</taxon>
        <taxon>Bacillati</taxon>
        <taxon>Mycoplasmatota</taxon>
        <taxon>Mycoplasmoidales</taxon>
        <taxon>Metamycoplasmataceae</taxon>
        <taxon>Mesomycoplasma</taxon>
    </lineage>
</organism>
<dbReference type="Pfam" id="PF00817">
    <property type="entry name" value="IMS"/>
    <property type="match status" value="1"/>
</dbReference>
<dbReference type="Pfam" id="PF11799">
    <property type="entry name" value="IMS_C"/>
    <property type="match status" value="1"/>
</dbReference>
<dbReference type="InterPro" id="IPR043502">
    <property type="entry name" value="DNA/RNA_pol_sf"/>
</dbReference>
<dbReference type="SUPFAM" id="SSF100879">
    <property type="entry name" value="Lesion bypass DNA polymerase (Y-family), little finger domain"/>
    <property type="match status" value="1"/>
</dbReference>
<dbReference type="GO" id="GO:0003684">
    <property type="term" value="F:damaged DNA binding"/>
    <property type="evidence" value="ECO:0007669"/>
    <property type="project" value="InterPro"/>
</dbReference>
<dbReference type="Proteomes" id="UP000019229">
    <property type="component" value="Chromosome"/>
</dbReference>
<feature type="domain" description="UmuC" evidence="2">
    <location>
        <begin position="1"/>
        <end position="164"/>
    </location>
</feature>
<evidence type="ECO:0000313" key="3">
    <source>
        <dbReference type="EMBL" id="AHH45087.1"/>
    </source>
</evidence>
<dbReference type="EMBL" id="CP007154">
    <property type="protein sequence ID" value="AHH45087.1"/>
    <property type="molecule type" value="Genomic_DNA"/>
</dbReference>
<dbReference type="InterPro" id="IPR017961">
    <property type="entry name" value="DNA_pol_Y-fam_little_finger"/>
</dbReference>